<dbReference type="PANTHER" id="PTHR13774:SF17">
    <property type="entry name" value="PHENAZINE BIOSYNTHESIS-LIKE DOMAIN-CONTAINING PROTEIN"/>
    <property type="match status" value="1"/>
</dbReference>
<sequence length="265" mass="27670">MRIYVVDAFTDRPFTGNPAGVCLPDPEHAADAAWMQSVAAEMRHAETAFLVPSRRGDADFDLRWFTPTTEVDLCGHATLASAHVLFASEGFEGPVARFATRSGILSARRMPDGIGLDFPAIPPRQTEAPVGLPEILGAGVVTAAAAGGDLLVEAESADVVRKLAPDLDAVARLPYRCVAVTAAGDEPGIDFVSRVFGPAVGVPEDPVTGSTHCALGPYWAPRVGRTRVVGRQVSARGGTVVVELHGERVALIGQAVSVLSGELGV</sequence>
<dbReference type="Proteomes" id="UP001500466">
    <property type="component" value="Unassembled WGS sequence"/>
</dbReference>
<name>A0ABP9HX03_9ACTN</name>
<comment type="caution">
    <text evidence="3">The sequence shown here is derived from an EMBL/GenBank/DDBJ whole genome shotgun (WGS) entry which is preliminary data.</text>
</comment>
<reference evidence="4" key="1">
    <citation type="journal article" date="2019" name="Int. J. Syst. Evol. Microbiol.">
        <title>The Global Catalogue of Microorganisms (GCM) 10K type strain sequencing project: providing services to taxonomists for standard genome sequencing and annotation.</title>
        <authorList>
            <consortium name="The Broad Institute Genomics Platform"/>
            <consortium name="The Broad Institute Genome Sequencing Center for Infectious Disease"/>
            <person name="Wu L."/>
            <person name="Ma J."/>
        </authorList>
    </citation>
    <scope>NUCLEOTIDE SEQUENCE [LARGE SCALE GENOMIC DNA]</scope>
    <source>
        <strain evidence="4">JCM 17986</strain>
    </source>
</reference>
<dbReference type="Pfam" id="PF02567">
    <property type="entry name" value="PhzC-PhzF"/>
    <property type="match status" value="1"/>
</dbReference>
<dbReference type="SUPFAM" id="SSF54506">
    <property type="entry name" value="Diaminopimelate epimerase-like"/>
    <property type="match status" value="1"/>
</dbReference>
<gene>
    <name evidence="3" type="ORF">GCM10023205_57520</name>
</gene>
<evidence type="ECO:0000313" key="3">
    <source>
        <dbReference type="EMBL" id="GAA4980904.1"/>
    </source>
</evidence>
<dbReference type="InterPro" id="IPR003719">
    <property type="entry name" value="Phenazine_PhzF-like"/>
</dbReference>
<protein>
    <submittedName>
        <fullName evidence="3">PhzF family phenazine biosynthesis protein</fullName>
    </submittedName>
</protein>
<dbReference type="PIRSF" id="PIRSF016184">
    <property type="entry name" value="PhzC_PhzF"/>
    <property type="match status" value="1"/>
</dbReference>
<accession>A0ABP9HX03</accession>
<dbReference type="RefSeq" id="WP_345678628.1">
    <property type="nucleotide sequence ID" value="NZ_BAABHS010000023.1"/>
</dbReference>
<keyword evidence="2" id="KW-0413">Isomerase</keyword>
<evidence type="ECO:0000313" key="4">
    <source>
        <dbReference type="Proteomes" id="UP001500466"/>
    </source>
</evidence>
<dbReference type="PANTHER" id="PTHR13774">
    <property type="entry name" value="PHENAZINE BIOSYNTHESIS PROTEIN"/>
    <property type="match status" value="1"/>
</dbReference>
<organism evidence="3 4">
    <name type="scientific">Yinghuangia aomiensis</name>
    <dbReference type="NCBI Taxonomy" id="676205"/>
    <lineage>
        <taxon>Bacteria</taxon>
        <taxon>Bacillati</taxon>
        <taxon>Actinomycetota</taxon>
        <taxon>Actinomycetes</taxon>
        <taxon>Kitasatosporales</taxon>
        <taxon>Streptomycetaceae</taxon>
        <taxon>Yinghuangia</taxon>
    </lineage>
</organism>
<comment type="similarity">
    <text evidence="1">Belongs to the PhzF family.</text>
</comment>
<evidence type="ECO:0000256" key="1">
    <source>
        <dbReference type="ARBA" id="ARBA00008270"/>
    </source>
</evidence>
<dbReference type="NCBIfam" id="TIGR00654">
    <property type="entry name" value="PhzF_family"/>
    <property type="match status" value="1"/>
</dbReference>
<dbReference type="Gene3D" id="3.10.310.10">
    <property type="entry name" value="Diaminopimelate Epimerase, Chain A, domain 1"/>
    <property type="match status" value="2"/>
</dbReference>
<keyword evidence="4" id="KW-1185">Reference proteome</keyword>
<proteinExistence type="inferred from homology"/>
<evidence type="ECO:0000256" key="2">
    <source>
        <dbReference type="ARBA" id="ARBA00023235"/>
    </source>
</evidence>
<dbReference type="EMBL" id="BAABHS010000023">
    <property type="protein sequence ID" value="GAA4980904.1"/>
    <property type="molecule type" value="Genomic_DNA"/>
</dbReference>